<evidence type="ECO:0000256" key="7">
    <source>
        <dbReference type="ARBA" id="ARBA00032903"/>
    </source>
</evidence>
<evidence type="ECO:0000256" key="2">
    <source>
        <dbReference type="ARBA" id="ARBA00005013"/>
    </source>
</evidence>
<evidence type="ECO:0000259" key="8">
    <source>
        <dbReference type="SMART" id="SM00905"/>
    </source>
</evidence>
<comment type="similarity">
    <text evidence="3">Belongs to the DHNA family.</text>
</comment>
<evidence type="ECO:0000256" key="6">
    <source>
        <dbReference type="ARBA" id="ARBA00023239"/>
    </source>
</evidence>
<dbReference type="EC" id="4.1.2.25" evidence="4"/>
<gene>
    <name evidence="9" type="primary">folB_14</name>
    <name evidence="9" type="ORF">SDC9_102430</name>
</gene>
<keyword evidence="5" id="KW-0289">Folate biosynthesis</keyword>
<dbReference type="NCBIfam" id="TIGR00526">
    <property type="entry name" value="folB_dom"/>
    <property type="match status" value="1"/>
</dbReference>
<dbReference type="EMBL" id="VSSQ01015361">
    <property type="protein sequence ID" value="MPM55633.1"/>
    <property type="molecule type" value="Genomic_DNA"/>
</dbReference>
<comment type="caution">
    <text evidence="9">The sequence shown here is derived from an EMBL/GenBank/DDBJ whole genome shotgun (WGS) entry which is preliminary data.</text>
</comment>
<dbReference type="InterPro" id="IPR006157">
    <property type="entry name" value="FolB_dom"/>
</dbReference>
<dbReference type="AlphaFoldDB" id="A0A645AXK1"/>
<comment type="pathway">
    <text evidence="2">Cofactor biosynthesis; tetrahydrofolate biosynthesis; 2-amino-4-hydroxy-6-hydroxymethyl-7,8-dihydropteridine diphosphate from 7,8-dihydroneopterin triphosphate: step 3/4.</text>
</comment>
<organism evidence="9">
    <name type="scientific">bioreactor metagenome</name>
    <dbReference type="NCBI Taxonomy" id="1076179"/>
    <lineage>
        <taxon>unclassified sequences</taxon>
        <taxon>metagenomes</taxon>
        <taxon>ecological metagenomes</taxon>
    </lineage>
</organism>
<dbReference type="GO" id="GO:0004150">
    <property type="term" value="F:dihydroneopterin aldolase activity"/>
    <property type="evidence" value="ECO:0007669"/>
    <property type="project" value="UniProtKB-EC"/>
</dbReference>
<feature type="domain" description="Dihydroneopterin aldolase/epimerase" evidence="8">
    <location>
        <begin position="5"/>
        <end position="115"/>
    </location>
</feature>
<evidence type="ECO:0000256" key="5">
    <source>
        <dbReference type="ARBA" id="ARBA00022909"/>
    </source>
</evidence>
<dbReference type="GO" id="GO:0005737">
    <property type="term" value="C:cytoplasm"/>
    <property type="evidence" value="ECO:0007669"/>
    <property type="project" value="TreeGrafter"/>
</dbReference>
<dbReference type="NCBIfam" id="TIGR00525">
    <property type="entry name" value="folB"/>
    <property type="match status" value="1"/>
</dbReference>
<evidence type="ECO:0000256" key="4">
    <source>
        <dbReference type="ARBA" id="ARBA00013043"/>
    </source>
</evidence>
<protein>
    <recommendedName>
        <fullName evidence="4">dihydroneopterin aldolase</fullName>
        <ecNumber evidence="4">4.1.2.25</ecNumber>
    </recommendedName>
    <alternativeName>
        <fullName evidence="7">7,8-dihydroneopterin aldolase</fullName>
    </alternativeName>
</protein>
<reference evidence="9" key="1">
    <citation type="submission" date="2019-08" db="EMBL/GenBank/DDBJ databases">
        <authorList>
            <person name="Kucharzyk K."/>
            <person name="Murdoch R.W."/>
            <person name="Higgins S."/>
            <person name="Loffler F."/>
        </authorList>
    </citation>
    <scope>NUCLEOTIDE SEQUENCE</scope>
</reference>
<proteinExistence type="inferred from homology"/>
<comment type="catalytic activity">
    <reaction evidence="1">
        <text>7,8-dihydroneopterin = 6-hydroxymethyl-7,8-dihydropterin + glycolaldehyde</text>
        <dbReference type="Rhea" id="RHEA:10540"/>
        <dbReference type="ChEBI" id="CHEBI:17001"/>
        <dbReference type="ChEBI" id="CHEBI:17071"/>
        <dbReference type="ChEBI" id="CHEBI:44841"/>
        <dbReference type="EC" id="4.1.2.25"/>
    </reaction>
</comment>
<dbReference type="Pfam" id="PF02152">
    <property type="entry name" value="FolB"/>
    <property type="match status" value="1"/>
</dbReference>
<dbReference type="GO" id="GO:0046656">
    <property type="term" value="P:folic acid biosynthetic process"/>
    <property type="evidence" value="ECO:0007669"/>
    <property type="project" value="UniProtKB-KW"/>
</dbReference>
<accession>A0A645AXK1</accession>
<dbReference type="InterPro" id="IPR043133">
    <property type="entry name" value="GTP-CH-I_C/QueF"/>
</dbReference>
<keyword evidence="6 9" id="KW-0456">Lyase</keyword>
<dbReference type="PANTHER" id="PTHR42844:SF1">
    <property type="entry name" value="DIHYDRONEOPTERIN ALDOLASE 1-RELATED"/>
    <property type="match status" value="1"/>
</dbReference>
<dbReference type="PANTHER" id="PTHR42844">
    <property type="entry name" value="DIHYDRONEOPTERIN ALDOLASE 1-RELATED"/>
    <property type="match status" value="1"/>
</dbReference>
<name>A0A645AXK1_9ZZZZ</name>
<dbReference type="SMART" id="SM00905">
    <property type="entry name" value="FolB"/>
    <property type="match status" value="1"/>
</dbReference>
<dbReference type="SUPFAM" id="SSF55620">
    <property type="entry name" value="Tetrahydrobiopterin biosynthesis enzymes-like"/>
    <property type="match status" value="1"/>
</dbReference>
<dbReference type="Gene3D" id="3.30.1130.10">
    <property type="match status" value="1"/>
</dbReference>
<evidence type="ECO:0000313" key="9">
    <source>
        <dbReference type="EMBL" id="MPM55633.1"/>
    </source>
</evidence>
<evidence type="ECO:0000256" key="3">
    <source>
        <dbReference type="ARBA" id="ARBA00005708"/>
    </source>
</evidence>
<dbReference type="InterPro" id="IPR006156">
    <property type="entry name" value="Dihydroneopterin_aldolase"/>
</dbReference>
<sequence length="119" mass="13398">MQTSFNLKNMRFYAYHGVLPQEKIIGNNFVVNVTFTAEVSRSFETDNVADTVNYAAVYDLVKAEMAVPSKLLEHVAGRIFSEIKRSFPRINSLEVRLAKLNPPVSGEMEASEIIITDNE</sequence>
<evidence type="ECO:0000256" key="1">
    <source>
        <dbReference type="ARBA" id="ARBA00001353"/>
    </source>
</evidence>